<evidence type="ECO:0000313" key="1">
    <source>
        <dbReference type="EMBL" id="ALC83115.1"/>
    </source>
</evidence>
<dbReference type="EMBL" id="CP012600">
    <property type="protein sequence ID" value="ALC83115.1"/>
    <property type="molecule type" value="Genomic_DNA"/>
</dbReference>
<reference evidence="1 2" key="2">
    <citation type="journal article" date="2016" name="Int. J. Syst. Evol. Microbiol.">
        <title>Bacillus gobiensis sp. nov., isolated from a soil sample.</title>
        <authorList>
            <person name="Liu B."/>
            <person name="Liu G.H."/>
            <person name="Cetin S."/>
            <person name="Schumann P."/>
            <person name="Pan Z.Z."/>
            <person name="Chen Q.Q."/>
        </authorList>
    </citation>
    <scope>NUCLEOTIDE SEQUENCE [LARGE SCALE GENOMIC DNA]</scope>
    <source>
        <strain evidence="1 2">FJAT-4402</strain>
    </source>
</reference>
<reference evidence="2" key="1">
    <citation type="submission" date="2015-08" db="EMBL/GenBank/DDBJ databases">
        <title>Genome sequencing project for genomic taxonomy and phylogenomics of Bacillus-like bacteria.</title>
        <authorList>
            <person name="Liu B."/>
            <person name="Wang J."/>
            <person name="Zhu Y."/>
            <person name="Liu G."/>
            <person name="Chen Q."/>
            <person name="Chen Z."/>
            <person name="Lan J."/>
            <person name="Che J."/>
            <person name="Ge C."/>
            <person name="Shi H."/>
            <person name="Pan Z."/>
            <person name="Liu X."/>
        </authorList>
    </citation>
    <scope>NUCLEOTIDE SEQUENCE [LARGE SCALE GENOMIC DNA]</scope>
    <source>
        <strain evidence="2">FJAT-4402</strain>
    </source>
</reference>
<name>A0A0M4GBJ6_9BACI</name>
<protein>
    <submittedName>
        <fullName evidence="1">Uncharacterized protein</fullName>
    </submittedName>
</protein>
<dbReference type="Proteomes" id="UP000067625">
    <property type="component" value="Chromosome"/>
</dbReference>
<evidence type="ECO:0000313" key="2">
    <source>
        <dbReference type="Proteomes" id="UP000067625"/>
    </source>
</evidence>
<sequence length="65" mass="7722">MGKSSCRYVVNAVGKCGETYYTHCQDKQELKKWIADHQEKIIMDELRINDKFKNPLMKLFNLKNK</sequence>
<organism evidence="1 2">
    <name type="scientific">Bacillus gobiensis</name>
    <dbReference type="NCBI Taxonomy" id="1441095"/>
    <lineage>
        <taxon>Bacteria</taxon>
        <taxon>Bacillati</taxon>
        <taxon>Bacillota</taxon>
        <taxon>Bacilli</taxon>
        <taxon>Bacillales</taxon>
        <taxon>Bacillaceae</taxon>
        <taxon>Bacillus</taxon>
    </lineage>
</organism>
<dbReference type="AlphaFoldDB" id="A0A0M4GBJ6"/>
<keyword evidence="2" id="KW-1185">Reference proteome</keyword>
<proteinExistence type="predicted"/>
<dbReference type="PATRIC" id="fig|1441095.3.peg.3819"/>
<dbReference type="RefSeq" id="WP_053604948.1">
    <property type="nucleotide sequence ID" value="NZ_CP012600.1"/>
</dbReference>
<accession>A0A0M4GBJ6</accession>
<dbReference type="OrthoDB" id="2885031at2"/>
<gene>
    <name evidence="1" type="ORF">AM592_17200</name>
</gene>